<dbReference type="eggNOG" id="COG4932">
    <property type="taxonomic scope" value="Bacteria"/>
</dbReference>
<sequence length="353" mass="38516">MAISSTSKLTKFTITSEKETLVTVENTREPLPGSLKLLKIETGKKDKGLEGAQFRLLDENQQPLLDKNGKPYPIQTTDKDGLILIPNLKAGTYFVEETKAPDGYLIDKKLTEFTITSEKETLVTVENTLKPSKPIDPVDPINPIDPVDPVDPINPIDPVDPVDPVNPVDPVPPIDPSHPGDNSKEPTENGNKEPNKPIKPEEPGKTEEPEDNGSIPGHITEEGSNKEPEKETGNEIGDKPDKETNPGNETGDSGKESNQTDDNDSSNGKDKDNNATDNGSNEKSENNGTSDKVKDKSTSDNITNREQNRKQDKSDKVLPKTGEDSPLPMQLAGLALVMLGSVLFAIRKRWMKS</sequence>
<keyword evidence="5" id="KW-0732">Signal</keyword>
<evidence type="ECO:0000256" key="5">
    <source>
        <dbReference type="ARBA" id="ARBA00022729"/>
    </source>
</evidence>
<evidence type="ECO:0000313" key="10">
    <source>
        <dbReference type="EMBL" id="EPY04510.1"/>
    </source>
</evidence>
<reference evidence="10 11" key="1">
    <citation type="submission" date="2013-05" db="EMBL/GenBank/DDBJ databases">
        <authorList>
            <person name="Strain E.A."/>
            <person name="Brown E."/>
            <person name="Allard M.W."/>
            <person name="Luo Y.L."/>
        </authorList>
    </citation>
    <scope>NUCLEOTIDE SEQUENCE [LARGE SCALE GENOMIC DNA]</scope>
    <source>
        <strain evidence="10 11">TS-15</strain>
    </source>
</reference>
<evidence type="ECO:0000256" key="1">
    <source>
        <dbReference type="ARBA" id="ARBA00004168"/>
    </source>
</evidence>
<dbReference type="PANTHER" id="PTHR36108">
    <property type="entry name" value="COLOSSIN-B-RELATED"/>
    <property type="match status" value="1"/>
</dbReference>
<feature type="transmembrane region" description="Helical" evidence="8">
    <location>
        <begin position="327"/>
        <end position="346"/>
    </location>
</feature>
<feature type="compositionally biased region" description="Basic and acidic residues" evidence="7">
    <location>
        <begin position="219"/>
        <end position="244"/>
    </location>
</feature>
<comment type="caution">
    <text evidence="10">The sequence shown here is derived from an EMBL/GenBank/DDBJ whole genome shotgun (WGS) entry which is preliminary data.</text>
</comment>
<name>S9U1Y8_PAEAL</name>
<evidence type="ECO:0000259" key="9">
    <source>
        <dbReference type="PROSITE" id="PS50847"/>
    </source>
</evidence>
<keyword evidence="8" id="KW-0472">Membrane</keyword>
<feature type="compositionally biased region" description="Pro residues" evidence="7">
    <location>
        <begin position="167"/>
        <end position="176"/>
    </location>
</feature>
<dbReference type="NCBIfam" id="TIGR01167">
    <property type="entry name" value="LPXTG_anchor"/>
    <property type="match status" value="1"/>
</dbReference>
<feature type="compositionally biased region" description="Basic and acidic residues" evidence="7">
    <location>
        <begin position="306"/>
        <end position="323"/>
    </location>
</feature>
<dbReference type="Pfam" id="PF17802">
    <property type="entry name" value="SpaA"/>
    <property type="match status" value="1"/>
</dbReference>
<dbReference type="PATRIC" id="fig|1117108.3.peg.5154"/>
<evidence type="ECO:0000256" key="2">
    <source>
        <dbReference type="ARBA" id="ARBA00007257"/>
    </source>
</evidence>
<dbReference type="eggNOG" id="COG3266">
    <property type="taxonomic scope" value="Bacteria"/>
</dbReference>
<proteinExistence type="inferred from homology"/>
<dbReference type="InterPro" id="IPR041033">
    <property type="entry name" value="SpaA_PFL_dom_1"/>
</dbReference>
<feature type="compositionally biased region" description="Basic and acidic residues" evidence="7">
    <location>
        <begin position="267"/>
        <end position="298"/>
    </location>
</feature>
<evidence type="ECO:0000256" key="3">
    <source>
        <dbReference type="ARBA" id="ARBA00022512"/>
    </source>
</evidence>
<dbReference type="InterPro" id="IPR019931">
    <property type="entry name" value="LPXTG_anchor"/>
</dbReference>
<dbReference type="PROSITE" id="PS50847">
    <property type="entry name" value="GRAM_POS_ANCHORING"/>
    <property type="match status" value="1"/>
</dbReference>
<evidence type="ECO:0000256" key="4">
    <source>
        <dbReference type="ARBA" id="ARBA00022525"/>
    </source>
</evidence>
<keyword evidence="4" id="KW-0964">Secreted</keyword>
<keyword evidence="8" id="KW-0812">Transmembrane</keyword>
<dbReference type="AlphaFoldDB" id="S9U1Y8"/>
<comment type="subcellular location">
    <subcellularLocation>
        <location evidence="1">Secreted</location>
        <location evidence="1">Cell wall</location>
        <topology evidence="1">Peptidoglycan-anchor</topology>
    </subcellularLocation>
</comment>
<feature type="domain" description="Gram-positive cocci surface proteins LPxTG" evidence="9">
    <location>
        <begin position="318"/>
        <end position="353"/>
    </location>
</feature>
<dbReference type="RefSeq" id="WP_021262162.1">
    <property type="nucleotide sequence ID" value="NZ_ATMT01000083.1"/>
</dbReference>
<dbReference type="EMBL" id="ATMT01000083">
    <property type="protein sequence ID" value="EPY04510.1"/>
    <property type="molecule type" value="Genomic_DNA"/>
</dbReference>
<evidence type="ECO:0000256" key="8">
    <source>
        <dbReference type="SAM" id="Phobius"/>
    </source>
</evidence>
<feature type="region of interest" description="Disordered" evidence="7">
    <location>
        <begin position="130"/>
        <end position="327"/>
    </location>
</feature>
<dbReference type="PANTHER" id="PTHR36108:SF13">
    <property type="entry name" value="COLOSSIN-B-RELATED"/>
    <property type="match status" value="1"/>
</dbReference>
<feature type="compositionally biased region" description="Basic and acidic residues" evidence="7">
    <location>
        <begin position="181"/>
        <end position="207"/>
    </location>
</feature>
<gene>
    <name evidence="10" type="ORF">PAALTS15_24924</name>
</gene>
<keyword evidence="6" id="KW-0572">Peptidoglycan-anchor</keyword>
<dbReference type="SUPFAM" id="SSF49478">
    <property type="entry name" value="Cna protein B-type domain"/>
    <property type="match status" value="1"/>
</dbReference>
<evidence type="ECO:0000256" key="7">
    <source>
        <dbReference type="SAM" id="MobiDB-lite"/>
    </source>
</evidence>
<organism evidence="10 11">
    <name type="scientific">Paenibacillus alvei TS-15</name>
    <dbReference type="NCBI Taxonomy" id="1117108"/>
    <lineage>
        <taxon>Bacteria</taxon>
        <taxon>Bacillati</taxon>
        <taxon>Bacillota</taxon>
        <taxon>Bacilli</taxon>
        <taxon>Bacillales</taxon>
        <taxon>Paenibacillaceae</taxon>
        <taxon>Paenibacillus</taxon>
    </lineage>
</organism>
<comment type="similarity">
    <text evidence="2">Belongs to the serine-aspartate repeat-containing protein (SDr) family.</text>
</comment>
<dbReference type="InterPro" id="IPR013783">
    <property type="entry name" value="Ig-like_fold"/>
</dbReference>
<feature type="compositionally biased region" description="Low complexity" evidence="7">
    <location>
        <begin position="138"/>
        <end position="166"/>
    </location>
</feature>
<evidence type="ECO:0000256" key="6">
    <source>
        <dbReference type="ARBA" id="ARBA00023088"/>
    </source>
</evidence>
<keyword evidence="8" id="KW-1133">Transmembrane helix</keyword>
<dbReference type="Proteomes" id="UP000015344">
    <property type="component" value="Unassembled WGS sequence"/>
</dbReference>
<dbReference type="Gene3D" id="2.60.40.10">
    <property type="entry name" value="Immunoglobulins"/>
    <property type="match status" value="1"/>
</dbReference>
<evidence type="ECO:0000313" key="11">
    <source>
        <dbReference type="Proteomes" id="UP000015344"/>
    </source>
</evidence>
<keyword evidence="3" id="KW-0134">Cell wall</keyword>
<dbReference type="Pfam" id="PF00746">
    <property type="entry name" value="Gram_pos_anchor"/>
    <property type="match status" value="1"/>
</dbReference>
<protein>
    <submittedName>
        <fullName evidence="10">Subtilase familycell-envelope associated proteinase</fullName>
    </submittedName>
</protein>
<accession>S9U1Y8</accession>